<protein>
    <submittedName>
        <fullName evidence="1">Uncharacterized protein</fullName>
    </submittedName>
</protein>
<evidence type="ECO:0000313" key="1">
    <source>
        <dbReference type="EMBL" id="GBM64417.1"/>
    </source>
</evidence>
<proteinExistence type="predicted"/>
<dbReference type="AlphaFoldDB" id="A0A4Y2HGE4"/>
<keyword evidence="2" id="KW-1185">Reference proteome</keyword>
<dbReference type="Proteomes" id="UP000499080">
    <property type="component" value="Unassembled WGS sequence"/>
</dbReference>
<accession>A0A4Y2HGE4</accession>
<comment type="caution">
    <text evidence="1">The sequence shown here is derived from an EMBL/GenBank/DDBJ whole genome shotgun (WGS) entry which is preliminary data.</text>
</comment>
<sequence>MQTTYFHVGVALVDVEVSFKPGLFGKKRHELDSPNLDGHFPHNSTLVINFPCGVRKWTVVGKDNWTLYRAYLLSDVRTSHPLKRRQPPQTGLRRC</sequence>
<organism evidence="1 2">
    <name type="scientific">Araneus ventricosus</name>
    <name type="common">Orbweaver spider</name>
    <name type="synonym">Epeira ventricosa</name>
    <dbReference type="NCBI Taxonomy" id="182803"/>
    <lineage>
        <taxon>Eukaryota</taxon>
        <taxon>Metazoa</taxon>
        <taxon>Ecdysozoa</taxon>
        <taxon>Arthropoda</taxon>
        <taxon>Chelicerata</taxon>
        <taxon>Arachnida</taxon>
        <taxon>Araneae</taxon>
        <taxon>Araneomorphae</taxon>
        <taxon>Entelegynae</taxon>
        <taxon>Araneoidea</taxon>
        <taxon>Araneidae</taxon>
        <taxon>Araneus</taxon>
    </lineage>
</organism>
<gene>
    <name evidence="1" type="ORF">AVEN_78799_1</name>
</gene>
<name>A0A4Y2HGE4_ARAVE</name>
<dbReference type="EMBL" id="BGPR01001928">
    <property type="protein sequence ID" value="GBM64417.1"/>
    <property type="molecule type" value="Genomic_DNA"/>
</dbReference>
<reference evidence="1 2" key="1">
    <citation type="journal article" date="2019" name="Sci. Rep.">
        <title>Orb-weaving spider Araneus ventricosus genome elucidates the spidroin gene catalogue.</title>
        <authorList>
            <person name="Kono N."/>
            <person name="Nakamura H."/>
            <person name="Ohtoshi R."/>
            <person name="Moran D.A.P."/>
            <person name="Shinohara A."/>
            <person name="Yoshida Y."/>
            <person name="Fujiwara M."/>
            <person name="Mori M."/>
            <person name="Tomita M."/>
            <person name="Arakawa K."/>
        </authorList>
    </citation>
    <scope>NUCLEOTIDE SEQUENCE [LARGE SCALE GENOMIC DNA]</scope>
</reference>
<evidence type="ECO:0000313" key="2">
    <source>
        <dbReference type="Proteomes" id="UP000499080"/>
    </source>
</evidence>